<gene>
    <name evidence="6" type="ORF">IQ266_21485</name>
</gene>
<feature type="non-terminal residue" evidence="6">
    <location>
        <position position="1"/>
    </location>
</feature>
<keyword evidence="2" id="KW-0645">Protease</keyword>
<dbReference type="InterPro" id="IPR029045">
    <property type="entry name" value="ClpP/crotonase-like_dom_sf"/>
</dbReference>
<accession>A0A928Z511</accession>
<dbReference type="GO" id="GO:0008236">
    <property type="term" value="F:serine-type peptidase activity"/>
    <property type="evidence" value="ECO:0007669"/>
    <property type="project" value="UniProtKB-KW"/>
</dbReference>
<dbReference type="AlphaFoldDB" id="A0A928Z511"/>
<dbReference type="EMBL" id="JADEXQ010000099">
    <property type="protein sequence ID" value="MBE9032314.1"/>
    <property type="molecule type" value="Genomic_DNA"/>
</dbReference>
<dbReference type="GO" id="GO:0006508">
    <property type="term" value="P:proteolysis"/>
    <property type="evidence" value="ECO:0007669"/>
    <property type="project" value="UniProtKB-KW"/>
</dbReference>
<evidence type="ECO:0000256" key="1">
    <source>
        <dbReference type="ARBA" id="ARBA00008683"/>
    </source>
</evidence>
<evidence type="ECO:0000256" key="4">
    <source>
        <dbReference type="ARBA" id="ARBA00022825"/>
    </source>
</evidence>
<reference evidence="6" key="1">
    <citation type="submission" date="2020-10" db="EMBL/GenBank/DDBJ databases">
        <authorList>
            <person name="Castelo-Branco R."/>
            <person name="Eusebio N."/>
            <person name="Adriana R."/>
            <person name="Vieira A."/>
            <person name="Brugerolle De Fraissinette N."/>
            <person name="Rezende De Castro R."/>
            <person name="Schneider M.P."/>
            <person name="Vasconcelos V."/>
            <person name="Leao P.N."/>
        </authorList>
    </citation>
    <scope>NUCLEOTIDE SEQUENCE</scope>
    <source>
        <strain evidence="6">LEGE 11480</strain>
    </source>
</reference>
<comment type="similarity">
    <text evidence="1">Belongs to the peptidase S49 family.</text>
</comment>
<evidence type="ECO:0000313" key="6">
    <source>
        <dbReference type="EMBL" id="MBE9032314.1"/>
    </source>
</evidence>
<protein>
    <submittedName>
        <fullName evidence="6">S49 family peptidase</fullName>
    </submittedName>
</protein>
<name>A0A928Z511_9CYAN</name>
<evidence type="ECO:0000256" key="3">
    <source>
        <dbReference type="ARBA" id="ARBA00022801"/>
    </source>
</evidence>
<dbReference type="Pfam" id="PF01343">
    <property type="entry name" value="Peptidase_S49"/>
    <property type="match status" value="1"/>
</dbReference>
<evidence type="ECO:0000259" key="5">
    <source>
        <dbReference type="Pfam" id="PF01343"/>
    </source>
</evidence>
<dbReference type="RefSeq" id="WP_264327135.1">
    <property type="nucleotide sequence ID" value="NZ_JADEXQ010000099.1"/>
</dbReference>
<dbReference type="InterPro" id="IPR002142">
    <property type="entry name" value="Peptidase_S49"/>
</dbReference>
<dbReference type="PANTHER" id="PTHR33209">
    <property type="entry name" value="PROTEASE 4"/>
    <property type="match status" value="1"/>
</dbReference>
<evidence type="ECO:0000313" key="7">
    <source>
        <dbReference type="Proteomes" id="UP000625316"/>
    </source>
</evidence>
<dbReference type="Proteomes" id="UP000625316">
    <property type="component" value="Unassembled WGS sequence"/>
</dbReference>
<dbReference type="PANTHER" id="PTHR33209:SF1">
    <property type="entry name" value="PEPTIDASE S49 DOMAIN-CONTAINING PROTEIN"/>
    <property type="match status" value="1"/>
</dbReference>
<keyword evidence="4" id="KW-0720">Serine protease</keyword>
<organism evidence="6 7">
    <name type="scientific">Romeriopsis navalis LEGE 11480</name>
    <dbReference type="NCBI Taxonomy" id="2777977"/>
    <lineage>
        <taxon>Bacteria</taxon>
        <taxon>Bacillati</taxon>
        <taxon>Cyanobacteriota</taxon>
        <taxon>Cyanophyceae</taxon>
        <taxon>Leptolyngbyales</taxon>
        <taxon>Leptolyngbyaceae</taxon>
        <taxon>Romeriopsis</taxon>
        <taxon>Romeriopsis navalis</taxon>
    </lineage>
</organism>
<proteinExistence type="inferred from homology"/>
<evidence type="ECO:0000256" key="2">
    <source>
        <dbReference type="ARBA" id="ARBA00022670"/>
    </source>
</evidence>
<dbReference type="Gene3D" id="3.90.226.10">
    <property type="entry name" value="2-enoyl-CoA Hydratase, Chain A, domain 1"/>
    <property type="match status" value="1"/>
</dbReference>
<keyword evidence="3" id="KW-0378">Hydrolase</keyword>
<feature type="domain" description="Peptidase S49" evidence="5">
    <location>
        <begin position="3"/>
        <end position="75"/>
    </location>
</feature>
<sequence length="151" mass="17208">PKNKEEIAVVQRIIGRIYDQFITKVAKSRKLDKAKVSEIAQGRVWSGAEAKKIGLVDELGGLENAIDAAAKLAKLEAGWKVQEYPKVKTFEERLLRSLFGTKLQAFFPAQEPPQDLFSDQLEQLKQDFHSLKALNDPRGIYMRMPENLRIR</sequence>
<dbReference type="SUPFAM" id="SSF52096">
    <property type="entry name" value="ClpP/crotonase"/>
    <property type="match status" value="1"/>
</dbReference>
<comment type="caution">
    <text evidence="6">The sequence shown here is derived from an EMBL/GenBank/DDBJ whole genome shotgun (WGS) entry which is preliminary data.</text>
</comment>
<keyword evidence="7" id="KW-1185">Reference proteome</keyword>